<reference evidence="1 2" key="1">
    <citation type="submission" date="2020-01" db="EMBL/GenBank/DDBJ databases">
        <authorList>
            <person name="Gupta K D."/>
        </authorList>
    </citation>
    <scope>NUCLEOTIDE SEQUENCE [LARGE SCALE GENOMIC DNA]</scope>
</reference>
<keyword evidence="2" id="KW-1185">Reference proteome</keyword>
<gene>
    <name evidence="1" type="ORF">AAE3_LOCUS395</name>
</gene>
<dbReference type="Proteomes" id="UP000467700">
    <property type="component" value="Unassembled WGS sequence"/>
</dbReference>
<evidence type="ECO:0000313" key="1">
    <source>
        <dbReference type="EMBL" id="CAA7257503.1"/>
    </source>
</evidence>
<comment type="caution">
    <text evidence="1">The sequence shown here is derived from an EMBL/GenBank/DDBJ whole genome shotgun (WGS) entry which is preliminary data.</text>
</comment>
<protein>
    <submittedName>
        <fullName evidence="1">Uncharacterized protein</fullName>
    </submittedName>
</protein>
<evidence type="ECO:0000313" key="2">
    <source>
        <dbReference type="Proteomes" id="UP000467700"/>
    </source>
</evidence>
<proteinExistence type="predicted"/>
<dbReference type="EMBL" id="CACVBS010000001">
    <property type="protein sequence ID" value="CAA7257503.1"/>
    <property type="molecule type" value="Genomic_DNA"/>
</dbReference>
<dbReference type="AlphaFoldDB" id="A0A8S0W5Z1"/>
<organism evidence="1 2">
    <name type="scientific">Cyclocybe aegerita</name>
    <name type="common">Black poplar mushroom</name>
    <name type="synonym">Agrocybe aegerita</name>
    <dbReference type="NCBI Taxonomy" id="1973307"/>
    <lineage>
        <taxon>Eukaryota</taxon>
        <taxon>Fungi</taxon>
        <taxon>Dikarya</taxon>
        <taxon>Basidiomycota</taxon>
        <taxon>Agaricomycotina</taxon>
        <taxon>Agaricomycetes</taxon>
        <taxon>Agaricomycetidae</taxon>
        <taxon>Agaricales</taxon>
        <taxon>Agaricineae</taxon>
        <taxon>Bolbitiaceae</taxon>
        <taxon>Cyclocybe</taxon>
    </lineage>
</organism>
<name>A0A8S0W5Z1_CYCAE</name>
<sequence>MRRLGLATPHSDSYFSSDFKLESFVVKYFPHWSSGSATDAHKDLATHPTIHELAIDHNICMRTNSDLVTQYPWSQLTSLVILERLSLDQFQHLLRGCFQLRNGVFHLFSDLRDEEFDMMATGDKPSVHATLQDLFIDAGWVQHPRYRYPGAQATKTALVAPSVLQLHRFPAMKTLTIRSDDDVGYEYHAFDRPLVFEQFEALQELTLTGKWGDSLPCAQDLMKSCPNVRRLVFEPSKSQHSIDLLDFLALNLMFLPRLSTFVLHLRDGYEETDDEESDSSGPIKHSRQICDAVLNNVVNMVQARCSTSIRPEMRLRELRISFQLLAFRKASKRREDEFRQTLTAYIAA</sequence>
<accession>A0A8S0W5Z1</accession>
<dbReference type="OrthoDB" id="10408827at2759"/>